<sequence>MTLHESYQEEINSLTKVIQKEYQPEKIILFGSAARGELRQGSDIDMLIIKDVKGRSYDRMVDVLRLVQNVPPRLPFAPLVLTRQEFEQGLREKRYFLRQVMKDGKVLYE</sequence>
<dbReference type="InterPro" id="IPR041633">
    <property type="entry name" value="Polbeta"/>
</dbReference>
<organism evidence="2 3">
    <name type="scientific">Candidatus Uhrbacteria bacterium RIFCSPLOWO2_02_FULL_49_11</name>
    <dbReference type="NCBI Taxonomy" id="1802409"/>
    <lineage>
        <taxon>Bacteria</taxon>
        <taxon>Candidatus Uhriibacteriota</taxon>
    </lineage>
</organism>
<dbReference type="EMBL" id="MGER01000068">
    <property type="protein sequence ID" value="OGL87621.1"/>
    <property type="molecule type" value="Genomic_DNA"/>
</dbReference>
<protein>
    <recommendedName>
        <fullName evidence="1">Polymerase beta nucleotidyltransferase domain-containing protein</fullName>
    </recommendedName>
</protein>
<evidence type="ECO:0000313" key="2">
    <source>
        <dbReference type="EMBL" id="OGL87621.1"/>
    </source>
</evidence>
<evidence type="ECO:0000313" key="3">
    <source>
        <dbReference type="Proteomes" id="UP000178264"/>
    </source>
</evidence>
<proteinExistence type="predicted"/>
<dbReference type="Pfam" id="PF18765">
    <property type="entry name" value="Polbeta"/>
    <property type="match status" value="1"/>
</dbReference>
<dbReference type="PANTHER" id="PTHR33933:SF1">
    <property type="entry name" value="PROTEIN ADENYLYLTRANSFERASE MNTA-RELATED"/>
    <property type="match status" value="1"/>
</dbReference>
<dbReference type="Gene3D" id="3.30.460.10">
    <property type="entry name" value="Beta Polymerase, domain 2"/>
    <property type="match status" value="1"/>
</dbReference>
<dbReference type="AlphaFoldDB" id="A0A1F7VB05"/>
<accession>A0A1F7VB05</accession>
<name>A0A1F7VB05_9BACT</name>
<gene>
    <name evidence="2" type="ORF">A3I42_03720</name>
</gene>
<evidence type="ECO:0000259" key="1">
    <source>
        <dbReference type="Pfam" id="PF18765"/>
    </source>
</evidence>
<dbReference type="InterPro" id="IPR043519">
    <property type="entry name" value="NT_sf"/>
</dbReference>
<dbReference type="CDD" id="cd05403">
    <property type="entry name" value="NT_KNTase_like"/>
    <property type="match status" value="1"/>
</dbReference>
<dbReference type="Proteomes" id="UP000178264">
    <property type="component" value="Unassembled WGS sequence"/>
</dbReference>
<dbReference type="SUPFAM" id="SSF81301">
    <property type="entry name" value="Nucleotidyltransferase"/>
    <property type="match status" value="1"/>
</dbReference>
<feature type="domain" description="Polymerase beta nucleotidyltransferase" evidence="1">
    <location>
        <begin position="13"/>
        <end position="109"/>
    </location>
</feature>
<dbReference type="PANTHER" id="PTHR33933">
    <property type="entry name" value="NUCLEOTIDYLTRANSFERASE"/>
    <property type="match status" value="1"/>
</dbReference>
<dbReference type="InterPro" id="IPR052548">
    <property type="entry name" value="Type_VII_TA_antitoxin"/>
</dbReference>
<feature type="non-terminal residue" evidence="2">
    <location>
        <position position="109"/>
    </location>
</feature>
<comment type="caution">
    <text evidence="2">The sequence shown here is derived from an EMBL/GenBank/DDBJ whole genome shotgun (WGS) entry which is preliminary data.</text>
</comment>
<reference evidence="2 3" key="1">
    <citation type="journal article" date="2016" name="Nat. Commun.">
        <title>Thousands of microbial genomes shed light on interconnected biogeochemical processes in an aquifer system.</title>
        <authorList>
            <person name="Anantharaman K."/>
            <person name="Brown C.T."/>
            <person name="Hug L.A."/>
            <person name="Sharon I."/>
            <person name="Castelle C.J."/>
            <person name="Probst A.J."/>
            <person name="Thomas B.C."/>
            <person name="Singh A."/>
            <person name="Wilkins M.J."/>
            <person name="Karaoz U."/>
            <person name="Brodie E.L."/>
            <person name="Williams K.H."/>
            <person name="Hubbard S.S."/>
            <person name="Banfield J.F."/>
        </authorList>
    </citation>
    <scope>NUCLEOTIDE SEQUENCE [LARGE SCALE GENOMIC DNA]</scope>
</reference>